<reference evidence="6 7" key="1">
    <citation type="journal article" date="2021" name="Commun. Biol.">
        <title>The genome of Shorea leprosula (Dipterocarpaceae) highlights the ecological relevance of drought in aseasonal tropical rainforests.</title>
        <authorList>
            <person name="Ng K.K.S."/>
            <person name="Kobayashi M.J."/>
            <person name="Fawcett J.A."/>
            <person name="Hatakeyama M."/>
            <person name="Paape T."/>
            <person name="Ng C.H."/>
            <person name="Ang C.C."/>
            <person name="Tnah L.H."/>
            <person name="Lee C.T."/>
            <person name="Nishiyama T."/>
            <person name="Sese J."/>
            <person name="O'Brien M.J."/>
            <person name="Copetti D."/>
            <person name="Mohd Noor M.I."/>
            <person name="Ong R.C."/>
            <person name="Putra M."/>
            <person name="Sireger I.Z."/>
            <person name="Indrioko S."/>
            <person name="Kosugi Y."/>
            <person name="Izuno A."/>
            <person name="Isagi Y."/>
            <person name="Lee S.L."/>
            <person name="Shimizu K.K."/>
        </authorList>
    </citation>
    <scope>NUCLEOTIDE SEQUENCE [LARGE SCALE GENOMIC DNA]</scope>
    <source>
        <strain evidence="6">214</strain>
    </source>
</reference>
<gene>
    <name evidence="6" type="ORF">SLEP1_g9367</name>
</gene>
<dbReference type="EMBL" id="BPVZ01000009">
    <property type="protein sequence ID" value="GKU96089.1"/>
    <property type="molecule type" value="Genomic_DNA"/>
</dbReference>
<accession>A0AAV5IEJ8</accession>
<dbReference type="InterPro" id="IPR007173">
    <property type="entry name" value="ALO_C"/>
</dbReference>
<dbReference type="Pfam" id="PF04030">
    <property type="entry name" value="ALO"/>
    <property type="match status" value="1"/>
</dbReference>
<name>A0AAV5IEJ8_9ROSI</name>
<feature type="domain" description="D-arabinono-1,4-lactone oxidase C-terminal" evidence="5">
    <location>
        <begin position="68"/>
        <end position="152"/>
    </location>
</feature>
<dbReference type="Proteomes" id="UP001054252">
    <property type="component" value="Unassembled WGS sequence"/>
</dbReference>
<dbReference type="PANTHER" id="PTHR13878">
    <property type="entry name" value="GULONOLACTONE OXIDASE"/>
    <property type="match status" value="1"/>
</dbReference>
<keyword evidence="3" id="KW-0560">Oxidoreductase</keyword>
<dbReference type="PANTHER" id="PTHR13878:SF125">
    <property type="entry name" value="L-GULONOLACTONE OXIDASE 3"/>
    <property type="match status" value="1"/>
</dbReference>
<evidence type="ECO:0000256" key="3">
    <source>
        <dbReference type="ARBA" id="ARBA00023002"/>
    </source>
</evidence>
<comment type="pathway">
    <text evidence="1">Cofactor biosynthesis; L-ascorbate biosynthesis.</text>
</comment>
<feature type="compositionally biased region" description="Polar residues" evidence="4">
    <location>
        <begin position="180"/>
        <end position="200"/>
    </location>
</feature>
<dbReference type="GO" id="GO:0003885">
    <property type="term" value="F:D-arabinono-1,4-lactone oxidase activity"/>
    <property type="evidence" value="ECO:0007669"/>
    <property type="project" value="InterPro"/>
</dbReference>
<feature type="compositionally biased region" description="Basic and acidic residues" evidence="4">
    <location>
        <begin position="163"/>
        <end position="174"/>
    </location>
</feature>
<comment type="caution">
    <text evidence="6">The sequence shown here is derived from an EMBL/GenBank/DDBJ whole genome shotgun (WGS) entry which is preliminary data.</text>
</comment>
<protein>
    <recommendedName>
        <fullName evidence="5">D-arabinono-1,4-lactone oxidase C-terminal domain-containing protein</fullName>
    </recommendedName>
</protein>
<evidence type="ECO:0000259" key="5">
    <source>
        <dbReference type="Pfam" id="PF04030"/>
    </source>
</evidence>
<proteinExistence type="inferred from homology"/>
<sequence length="276" mass="31999">MQSDLNEIKSINATEDEAQARNLKSFYRLHPQREEIARLKPKELLRSRYLQQHYDPLHQGFADILSQPEDSVVIDFNYYRVDNASTPRLNEDIWEEIEQMAFFKYGVRPHWAKNRNLGFLGVQSNYPNFNKFIAEKKQLDPQGIFSSKWSDQILLGSKAIDKGNGKPKSVDIRHPPLCNDSMTPPNSISPPRTAPKQSGSRLAKPKNNKEEVVHNFEGIQLQWKYVCIEPLKILQGERQAVGRRSSKDWVGCYWVEKKILHGERQIENSRNLTPKS</sequence>
<organism evidence="6 7">
    <name type="scientific">Rubroshorea leprosula</name>
    <dbReference type="NCBI Taxonomy" id="152421"/>
    <lineage>
        <taxon>Eukaryota</taxon>
        <taxon>Viridiplantae</taxon>
        <taxon>Streptophyta</taxon>
        <taxon>Embryophyta</taxon>
        <taxon>Tracheophyta</taxon>
        <taxon>Spermatophyta</taxon>
        <taxon>Magnoliopsida</taxon>
        <taxon>eudicotyledons</taxon>
        <taxon>Gunneridae</taxon>
        <taxon>Pentapetalae</taxon>
        <taxon>rosids</taxon>
        <taxon>malvids</taxon>
        <taxon>Malvales</taxon>
        <taxon>Dipterocarpaceae</taxon>
        <taxon>Rubroshorea</taxon>
    </lineage>
</organism>
<comment type="similarity">
    <text evidence="2">Belongs to the oxygen-dependent FAD-linked oxidoreductase family.</text>
</comment>
<evidence type="ECO:0000256" key="2">
    <source>
        <dbReference type="ARBA" id="ARBA00005466"/>
    </source>
</evidence>
<dbReference type="GO" id="GO:0016020">
    <property type="term" value="C:membrane"/>
    <property type="evidence" value="ECO:0007669"/>
    <property type="project" value="InterPro"/>
</dbReference>
<evidence type="ECO:0000313" key="6">
    <source>
        <dbReference type="EMBL" id="GKU96089.1"/>
    </source>
</evidence>
<keyword evidence="7" id="KW-1185">Reference proteome</keyword>
<dbReference type="InterPro" id="IPR050432">
    <property type="entry name" value="FAD-linked_Oxidoreductases_BP"/>
</dbReference>
<dbReference type="AlphaFoldDB" id="A0AAV5IEJ8"/>
<evidence type="ECO:0000256" key="1">
    <source>
        <dbReference type="ARBA" id="ARBA00005147"/>
    </source>
</evidence>
<evidence type="ECO:0000313" key="7">
    <source>
        <dbReference type="Proteomes" id="UP001054252"/>
    </source>
</evidence>
<feature type="region of interest" description="Disordered" evidence="4">
    <location>
        <begin position="163"/>
        <end position="209"/>
    </location>
</feature>
<evidence type="ECO:0000256" key="4">
    <source>
        <dbReference type="SAM" id="MobiDB-lite"/>
    </source>
</evidence>